<organism evidence="5 6">
    <name type="scientific">Rhododendron griersonianum</name>
    <dbReference type="NCBI Taxonomy" id="479676"/>
    <lineage>
        <taxon>Eukaryota</taxon>
        <taxon>Viridiplantae</taxon>
        <taxon>Streptophyta</taxon>
        <taxon>Embryophyta</taxon>
        <taxon>Tracheophyta</taxon>
        <taxon>Spermatophyta</taxon>
        <taxon>Magnoliopsida</taxon>
        <taxon>eudicotyledons</taxon>
        <taxon>Gunneridae</taxon>
        <taxon>Pentapetalae</taxon>
        <taxon>asterids</taxon>
        <taxon>Ericales</taxon>
        <taxon>Ericaceae</taxon>
        <taxon>Ericoideae</taxon>
        <taxon>Rhodoreae</taxon>
        <taxon>Rhododendron</taxon>
    </lineage>
</organism>
<dbReference type="GO" id="GO:0010333">
    <property type="term" value="F:terpene synthase activity"/>
    <property type="evidence" value="ECO:0007669"/>
    <property type="project" value="InterPro"/>
</dbReference>
<dbReference type="InterPro" id="IPR050148">
    <property type="entry name" value="Terpene_synthase-like"/>
</dbReference>
<dbReference type="InterPro" id="IPR005630">
    <property type="entry name" value="Terpene_synthase_metal-bd"/>
</dbReference>
<dbReference type="SUPFAM" id="SSF48576">
    <property type="entry name" value="Terpenoid synthases"/>
    <property type="match status" value="1"/>
</dbReference>
<sequence length="159" mass="17695">MDEYMSVALNSSGYKMLATTSFVGMAELATKEAFEWVSSDPLIVQAAAVIARLMDDMVSHKVEQQRGDAPSAVECYMKQHGVTENEALVELQKLVTNAWKDINAACLHPVETPMPLLMRVLNLARAMDVLYKDEDNYTNPETKLKGYITSVIINPVQIN</sequence>
<protein>
    <recommendedName>
        <fullName evidence="4">Terpene synthase metal-binding domain-containing protein</fullName>
    </recommendedName>
</protein>
<evidence type="ECO:0000313" key="6">
    <source>
        <dbReference type="Proteomes" id="UP000823749"/>
    </source>
</evidence>
<keyword evidence="2" id="KW-0479">Metal-binding</keyword>
<evidence type="ECO:0000256" key="3">
    <source>
        <dbReference type="ARBA" id="ARBA00023239"/>
    </source>
</evidence>
<dbReference type="GO" id="GO:0016114">
    <property type="term" value="P:terpenoid biosynthetic process"/>
    <property type="evidence" value="ECO:0007669"/>
    <property type="project" value="InterPro"/>
</dbReference>
<feature type="domain" description="Terpene synthase metal-binding" evidence="4">
    <location>
        <begin position="1"/>
        <end position="101"/>
    </location>
</feature>
<evidence type="ECO:0000256" key="2">
    <source>
        <dbReference type="ARBA" id="ARBA00022723"/>
    </source>
</evidence>
<dbReference type="GO" id="GO:0000287">
    <property type="term" value="F:magnesium ion binding"/>
    <property type="evidence" value="ECO:0007669"/>
    <property type="project" value="InterPro"/>
</dbReference>
<name>A0AAV6K1P5_9ERIC</name>
<dbReference type="Proteomes" id="UP000823749">
    <property type="component" value="Chromosome 6"/>
</dbReference>
<gene>
    <name evidence="5" type="ORF">RHGRI_018510</name>
</gene>
<dbReference type="PANTHER" id="PTHR31225:SF221">
    <property type="entry name" value="(-)-GERMACRENE D SYNTHASE"/>
    <property type="match status" value="1"/>
</dbReference>
<evidence type="ECO:0000256" key="1">
    <source>
        <dbReference type="ARBA" id="ARBA00001946"/>
    </source>
</evidence>
<dbReference type="Gene3D" id="1.10.600.10">
    <property type="entry name" value="Farnesyl Diphosphate Synthase"/>
    <property type="match status" value="1"/>
</dbReference>
<proteinExistence type="predicted"/>
<reference evidence="5 6" key="1">
    <citation type="submission" date="2020-08" db="EMBL/GenBank/DDBJ databases">
        <title>Plant Genome Project.</title>
        <authorList>
            <person name="Zhang R.-G."/>
        </authorList>
    </citation>
    <scope>NUCLEOTIDE SEQUENCE [LARGE SCALE GENOMIC DNA]</scope>
    <source>
        <strain evidence="5">WSP0</strain>
        <tissue evidence="5">Leaf</tissue>
    </source>
</reference>
<evidence type="ECO:0000259" key="4">
    <source>
        <dbReference type="Pfam" id="PF03936"/>
    </source>
</evidence>
<dbReference type="PANTHER" id="PTHR31225">
    <property type="entry name" value="OS04G0344100 PROTEIN-RELATED"/>
    <property type="match status" value="1"/>
</dbReference>
<keyword evidence="6" id="KW-1185">Reference proteome</keyword>
<dbReference type="Pfam" id="PF03936">
    <property type="entry name" value="Terpene_synth_C"/>
    <property type="match status" value="1"/>
</dbReference>
<comment type="cofactor">
    <cofactor evidence="1">
        <name>Mg(2+)</name>
        <dbReference type="ChEBI" id="CHEBI:18420"/>
    </cofactor>
</comment>
<comment type="caution">
    <text evidence="5">The sequence shown here is derived from an EMBL/GenBank/DDBJ whole genome shotgun (WGS) entry which is preliminary data.</text>
</comment>
<keyword evidence="3" id="KW-0456">Lyase</keyword>
<accession>A0AAV6K1P5</accession>
<dbReference type="InterPro" id="IPR008949">
    <property type="entry name" value="Isoprenoid_synthase_dom_sf"/>
</dbReference>
<dbReference type="AlphaFoldDB" id="A0AAV6K1P5"/>
<evidence type="ECO:0000313" key="5">
    <source>
        <dbReference type="EMBL" id="KAG5546353.1"/>
    </source>
</evidence>
<dbReference type="EMBL" id="JACTNZ010000006">
    <property type="protein sequence ID" value="KAG5546353.1"/>
    <property type="molecule type" value="Genomic_DNA"/>
</dbReference>